<dbReference type="Proteomes" id="UP000183557">
    <property type="component" value="Unassembled WGS sequence"/>
</dbReference>
<sequence>MDFNEIKNRIDAIGANAITISYIETNEENDELFDVFVNVWPNKNVKKSFETIVVKTETSLEKAENISQRLSNSLGRYYKNVKYTGHEA</sequence>
<dbReference type="AlphaFoldDB" id="A0A1I3YPB5"/>
<evidence type="ECO:0000313" key="2">
    <source>
        <dbReference type="Proteomes" id="UP000183557"/>
    </source>
</evidence>
<dbReference type="RefSeq" id="WP_075037728.1">
    <property type="nucleotide sequence ID" value="NZ_FOSB01000011.1"/>
</dbReference>
<proteinExistence type="predicted"/>
<gene>
    <name evidence="1" type="ORF">SAMN04487936_11183</name>
</gene>
<accession>A0A1I3YPB5</accession>
<evidence type="ECO:0000313" key="1">
    <source>
        <dbReference type="EMBL" id="SFK33056.1"/>
    </source>
</evidence>
<keyword evidence="2" id="KW-1185">Reference proteome</keyword>
<protein>
    <submittedName>
        <fullName evidence="1">Uncharacterized protein</fullName>
    </submittedName>
</protein>
<dbReference type="EMBL" id="FOSB01000011">
    <property type="protein sequence ID" value="SFK33056.1"/>
    <property type="molecule type" value="Genomic_DNA"/>
</dbReference>
<organism evidence="1 2">
    <name type="scientific">Halobacillus dabanensis</name>
    <dbReference type="NCBI Taxonomy" id="240302"/>
    <lineage>
        <taxon>Bacteria</taxon>
        <taxon>Bacillati</taxon>
        <taxon>Bacillota</taxon>
        <taxon>Bacilli</taxon>
        <taxon>Bacillales</taxon>
        <taxon>Bacillaceae</taxon>
        <taxon>Halobacillus</taxon>
    </lineage>
</organism>
<dbReference type="OrthoDB" id="2968382at2"/>
<name>A0A1I3YPB5_HALDA</name>
<reference evidence="2" key="1">
    <citation type="submission" date="2016-10" db="EMBL/GenBank/DDBJ databases">
        <authorList>
            <person name="Varghese N."/>
            <person name="Submissions S."/>
        </authorList>
    </citation>
    <scope>NUCLEOTIDE SEQUENCE [LARGE SCALE GENOMIC DNA]</scope>
    <source>
        <strain evidence="2">CGMCC 1.3704</strain>
    </source>
</reference>